<accession>A0A2T4IM19</accession>
<name>A0A2T4IM19_9HYPH</name>
<evidence type="ECO:0000313" key="2">
    <source>
        <dbReference type="Proteomes" id="UP000240259"/>
    </source>
</evidence>
<gene>
    <name evidence="1" type="ORF">C9427_30410</name>
</gene>
<dbReference type="AlphaFoldDB" id="A0A2T4IM19"/>
<reference evidence="1 2" key="1">
    <citation type="submission" date="2018-03" db="EMBL/GenBank/DDBJ databases">
        <title>Genome sequence of the symbiotic type strain Mesorhizobium helmanticense CSLC115NT isolated from Lotus corniculatus nodules.</title>
        <authorList>
            <person name="Sannazzaro A.I."/>
            <person name="Torres Tejerizo G.A."/>
            <person name="Dip D."/>
            <person name="Caballero M."/>
            <person name="Pistorio M."/>
            <person name="Estrella M.J."/>
        </authorList>
    </citation>
    <scope>NUCLEOTIDE SEQUENCE [LARGE SCALE GENOMIC DNA]</scope>
    <source>
        <strain evidence="1 2">CSLC115N</strain>
    </source>
</reference>
<sequence length="58" mass="6087">TSSSASVNFAAPSHVLIAMGIGAVAAEESIRFTTQIDMDEAAIAQAEALEEVRPRLEL</sequence>
<protein>
    <submittedName>
        <fullName evidence="1">Cysteine desulfurase NifS</fullName>
    </submittedName>
</protein>
<dbReference type="EMBL" id="PZJX01000060">
    <property type="protein sequence ID" value="PTE06643.1"/>
    <property type="molecule type" value="Genomic_DNA"/>
</dbReference>
<keyword evidence="2" id="KW-1185">Reference proteome</keyword>
<organism evidence="1 2">
    <name type="scientific">Mesorhizobium helmanticense</name>
    <dbReference type="NCBI Taxonomy" id="1776423"/>
    <lineage>
        <taxon>Bacteria</taxon>
        <taxon>Pseudomonadati</taxon>
        <taxon>Pseudomonadota</taxon>
        <taxon>Alphaproteobacteria</taxon>
        <taxon>Hyphomicrobiales</taxon>
        <taxon>Phyllobacteriaceae</taxon>
        <taxon>Mesorhizobium</taxon>
    </lineage>
</organism>
<proteinExistence type="predicted"/>
<comment type="caution">
    <text evidence="1">The sequence shown here is derived from an EMBL/GenBank/DDBJ whole genome shotgun (WGS) entry which is preliminary data.</text>
</comment>
<dbReference type="Gene3D" id="3.90.1150.10">
    <property type="entry name" value="Aspartate Aminotransferase, domain 1"/>
    <property type="match status" value="1"/>
</dbReference>
<evidence type="ECO:0000313" key="1">
    <source>
        <dbReference type="EMBL" id="PTE06643.1"/>
    </source>
</evidence>
<dbReference type="InterPro" id="IPR015422">
    <property type="entry name" value="PyrdxlP-dep_Trfase_small"/>
</dbReference>
<feature type="non-terminal residue" evidence="1">
    <location>
        <position position="1"/>
    </location>
</feature>
<dbReference type="Proteomes" id="UP000240259">
    <property type="component" value="Unassembled WGS sequence"/>
</dbReference>